<reference evidence="1 2" key="2">
    <citation type="journal article" date="2023" name="Plant Pathol.">
        <title>Dismantling and reorganizing Pseudomonas marginalis sensu#lato.</title>
        <authorList>
            <person name="Sawada H."/>
            <person name="Fujikawa T."/>
            <person name="Satou M."/>
        </authorList>
    </citation>
    <scope>NUCLEOTIDE SEQUENCE [LARGE SCALE GENOMIC DNA]</scope>
    <source>
        <strain evidence="1 2">MAFF 302030</strain>
    </source>
</reference>
<protein>
    <submittedName>
        <fullName evidence="1">Uncharacterized protein</fullName>
    </submittedName>
</protein>
<sequence length="154" mass="17193">MYNADDVYRLVDGLSLDWKIREIKSALGSIESQLRIVGSESLEGLDDIQRSLSDVVQAEDSGEDRLLPVNASLNSISETLSEILEIVNRPDDEVMTWPPVIGQVVTLQGWDYPHVVKAVEIEDGVVKYLVGASTNRSDPRDVLVRLAEVLPYKW</sequence>
<dbReference type="Proteomes" id="UP001155059">
    <property type="component" value="Unassembled WGS sequence"/>
</dbReference>
<organism evidence="1 2">
    <name type="scientific">Pseudomonas morbosilactucae</name>
    <dbReference type="NCBI Taxonomy" id="2938197"/>
    <lineage>
        <taxon>Bacteria</taxon>
        <taxon>Pseudomonadati</taxon>
        <taxon>Pseudomonadota</taxon>
        <taxon>Gammaproteobacteria</taxon>
        <taxon>Pseudomonadales</taxon>
        <taxon>Pseudomonadaceae</taxon>
        <taxon>Pseudomonas</taxon>
    </lineage>
</organism>
<name>A0A9X1Z0E7_9PSED</name>
<evidence type="ECO:0000313" key="2">
    <source>
        <dbReference type="Proteomes" id="UP001155059"/>
    </source>
</evidence>
<reference evidence="1 2" key="1">
    <citation type="journal article" date="2022" name="Int. J. Syst. Evol. Microbiol.">
        <title>Pseudomonas aegrilactucae sp. nov. and Pseudomonas morbosilactucae sp. nov., pathogens causing bacterial rot of lettuce in Japan.</title>
        <authorList>
            <person name="Sawada H."/>
            <person name="Fujikawa T."/>
            <person name="Satou M."/>
        </authorList>
    </citation>
    <scope>NUCLEOTIDE SEQUENCE [LARGE SCALE GENOMIC DNA]</scope>
    <source>
        <strain evidence="1 2">MAFF 302030</strain>
    </source>
</reference>
<accession>A0A9X1Z0E7</accession>
<evidence type="ECO:0000313" key="1">
    <source>
        <dbReference type="EMBL" id="MCK9801319.1"/>
    </source>
</evidence>
<comment type="caution">
    <text evidence="1">The sequence shown here is derived from an EMBL/GenBank/DDBJ whole genome shotgun (WGS) entry which is preliminary data.</text>
</comment>
<dbReference type="AlphaFoldDB" id="A0A9X1Z0E7"/>
<proteinExistence type="predicted"/>
<dbReference type="EMBL" id="JALQCW010000084">
    <property type="protein sequence ID" value="MCK9801319.1"/>
    <property type="molecule type" value="Genomic_DNA"/>
</dbReference>
<dbReference type="RefSeq" id="WP_268266771.1">
    <property type="nucleotide sequence ID" value="NZ_JALQCW010000084.1"/>
</dbReference>
<gene>
    <name evidence="1" type="ORF">M1B34_27520</name>
</gene>